<accession>A0ACA9NX27</accession>
<protein>
    <submittedName>
        <fullName evidence="1">29944_t:CDS:1</fullName>
    </submittedName>
</protein>
<evidence type="ECO:0000313" key="2">
    <source>
        <dbReference type="Proteomes" id="UP000789920"/>
    </source>
</evidence>
<evidence type="ECO:0000313" key="1">
    <source>
        <dbReference type="EMBL" id="CAG8675530.1"/>
    </source>
</evidence>
<dbReference type="Proteomes" id="UP000789920">
    <property type="component" value="Unassembled WGS sequence"/>
</dbReference>
<comment type="caution">
    <text evidence="1">The sequence shown here is derived from an EMBL/GenBank/DDBJ whole genome shotgun (WGS) entry which is preliminary data.</text>
</comment>
<gene>
    <name evidence="1" type="ORF">RPERSI_LOCUS8874</name>
</gene>
<keyword evidence="2" id="KW-1185">Reference proteome</keyword>
<proteinExistence type="predicted"/>
<dbReference type="EMBL" id="CAJVQC010016329">
    <property type="protein sequence ID" value="CAG8675530.1"/>
    <property type="molecule type" value="Genomic_DNA"/>
</dbReference>
<sequence>MVAAVHNGSNSIYRLVEVADESYIIPAFEEEAHVNLIRAMEGESS</sequence>
<name>A0ACA9NX27_9GLOM</name>
<reference evidence="1" key="1">
    <citation type="submission" date="2021-06" db="EMBL/GenBank/DDBJ databases">
        <authorList>
            <person name="Kallberg Y."/>
            <person name="Tangrot J."/>
            <person name="Rosling A."/>
        </authorList>
    </citation>
    <scope>NUCLEOTIDE SEQUENCE</scope>
    <source>
        <strain evidence="1">MA461A</strain>
    </source>
</reference>
<organism evidence="1 2">
    <name type="scientific">Racocetra persica</name>
    <dbReference type="NCBI Taxonomy" id="160502"/>
    <lineage>
        <taxon>Eukaryota</taxon>
        <taxon>Fungi</taxon>
        <taxon>Fungi incertae sedis</taxon>
        <taxon>Mucoromycota</taxon>
        <taxon>Glomeromycotina</taxon>
        <taxon>Glomeromycetes</taxon>
        <taxon>Diversisporales</taxon>
        <taxon>Gigasporaceae</taxon>
        <taxon>Racocetra</taxon>
    </lineage>
</organism>